<dbReference type="Pfam" id="PF00990">
    <property type="entry name" value="GGDEF"/>
    <property type="match status" value="1"/>
</dbReference>
<organism evidence="5 6">
    <name type="scientific">Treponema denticola SP33</name>
    <dbReference type="NCBI Taxonomy" id="999437"/>
    <lineage>
        <taxon>Bacteria</taxon>
        <taxon>Pseudomonadati</taxon>
        <taxon>Spirochaetota</taxon>
        <taxon>Spirochaetia</taxon>
        <taxon>Spirochaetales</taxon>
        <taxon>Treponemataceae</taxon>
        <taxon>Treponema</taxon>
    </lineage>
</organism>
<dbReference type="SMART" id="SM00267">
    <property type="entry name" value="GGDEF"/>
    <property type="match status" value="1"/>
</dbReference>
<reference evidence="5 6" key="1">
    <citation type="submission" date="2012-01" db="EMBL/GenBank/DDBJ databases">
        <title>The Genome Sequence of Treponema denticola SP33.</title>
        <authorList>
            <consortium name="The Broad Institute Genome Sequencing Platform"/>
            <person name="Earl A."/>
            <person name="Ward D."/>
            <person name="Feldgarden M."/>
            <person name="Gevers D."/>
            <person name="Blanton J.M."/>
            <person name="Fenno C.J."/>
            <person name="Baranova O.V."/>
            <person name="Mathney J."/>
            <person name="Dewhirst F.E."/>
            <person name="Izard J."/>
            <person name="Young S.K."/>
            <person name="Zeng Q."/>
            <person name="Gargeya S."/>
            <person name="Fitzgerald M."/>
            <person name="Haas B."/>
            <person name="Abouelleil A."/>
            <person name="Alvarado L."/>
            <person name="Arachchi H.M."/>
            <person name="Berlin A."/>
            <person name="Chapman S.B."/>
            <person name="Gearin G."/>
            <person name="Goldberg J."/>
            <person name="Griggs A."/>
            <person name="Gujja S."/>
            <person name="Hansen M."/>
            <person name="Heiman D."/>
            <person name="Howarth C."/>
            <person name="Larimer J."/>
            <person name="Lui A."/>
            <person name="MacDonald P.J.P."/>
            <person name="McCowen C."/>
            <person name="Montmayeur A."/>
            <person name="Murphy C."/>
            <person name="Neiman D."/>
            <person name="Pearson M."/>
            <person name="Priest M."/>
            <person name="Roberts A."/>
            <person name="Saif S."/>
            <person name="Shea T."/>
            <person name="Sisk P."/>
            <person name="Stolte C."/>
            <person name="Sykes S."/>
            <person name="Wortman J."/>
            <person name="Nusbaum C."/>
            <person name="Birren B."/>
        </authorList>
    </citation>
    <scope>NUCLEOTIDE SEQUENCE [LARGE SCALE GENOMIC DNA]</scope>
    <source>
        <strain evidence="5 6">SP33</strain>
    </source>
</reference>
<dbReference type="NCBIfam" id="TIGR00254">
    <property type="entry name" value="GGDEF"/>
    <property type="match status" value="1"/>
</dbReference>
<dbReference type="InterPro" id="IPR000160">
    <property type="entry name" value="GGDEF_dom"/>
</dbReference>
<evidence type="ECO:0000313" key="6">
    <source>
        <dbReference type="Proteomes" id="UP000016183"/>
    </source>
</evidence>
<feature type="transmembrane region" description="Helical" evidence="3">
    <location>
        <begin position="184"/>
        <end position="206"/>
    </location>
</feature>
<dbReference type="Proteomes" id="UP000016183">
    <property type="component" value="Unassembled WGS sequence"/>
</dbReference>
<dbReference type="InterPro" id="IPR050469">
    <property type="entry name" value="Diguanylate_Cyclase"/>
</dbReference>
<dbReference type="PATRIC" id="fig|999437.3.peg.765"/>
<dbReference type="RefSeq" id="WP_010694147.1">
    <property type="nucleotide sequence ID" value="NZ_KB442453.1"/>
</dbReference>
<comment type="catalytic activity">
    <reaction evidence="2">
        <text>2 GTP = 3',3'-c-di-GMP + 2 diphosphate</text>
        <dbReference type="Rhea" id="RHEA:24898"/>
        <dbReference type="ChEBI" id="CHEBI:33019"/>
        <dbReference type="ChEBI" id="CHEBI:37565"/>
        <dbReference type="ChEBI" id="CHEBI:58805"/>
        <dbReference type="EC" id="2.7.7.65"/>
    </reaction>
</comment>
<comment type="caution">
    <text evidence="5">The sequence shown here is derived from an EMBL/GenBank/DDBJ whole genome shotgun (WGS) entry which is preliminary data.</text>
</comment>
<evidence type="ECO:0000256" key="2">
    <source>
        <dbReference type="ARBA" id="ARBA00034247"/>
    </source>
</evidence>
<dbReference type="PROSITE" id="PS50887">
    <property type="entry name" value="GGDEF"/>
    <property type="match status" value="1"/>
</dbReference>
<dbReference type="GO" id="GO:0052621">
    <property type="term" value="F:diguanylate cyclase activity"/>
    <property type="evidence" value="ECO:0007669"/>
    <property type="project" value="UniProtKB-EC"/>
</dbReference>
<keyword evidence="3" id="KW-0812">Transmembrane</keyword>
<dbReference type="OrthoDB" id="9779586at2"/>
<proteinExistence type="predicted"/>
<dbReference type="CDD" id="cd01949">
    <property type="entry name" value="GGDEF"/>
    <property type="match status" value="1"/>
</dbReference>
<evidence type="ECO:0000256" key="3">
    <source>
        <dbReference type="SAM" id="Phobius"/>
    </source>
</evidence>
<dbReference type="EMBL" id="AGDZ01000018">
    <property type="protein sequence ID" value="EMB25625.1"/>
    <property type="molecule type" value="Genomic_DNA"/>
</dbReference>
<feature type="transmembrane region" description="Helical" evidence="3">
    <location>
        <begin position="78"/>
        <end position="100"/>
    </location>
</feature>
<feature type="transmembrane region" description="Helical" evidence="3">
    <location>
        <begin position="153"/>
        <end position="172"/>
    </location>
</feature>
<feature type="domain" description="GGDEF" evidence="4">
    <location>
        <begin position="256"/>
        <end position="386"/>
    </location>
</feature>
<name>M2B8A3_TREDN</name>
<protein>
    <recommendedName>
        <fullName evidence="1">diguanylate cyclase</fullName>
        <ecNumber evidence="1">2.7.7.65</ecNumber>
    </recommendedName>
</protein>
<dbReference type="PANTHER" id="PTHR45138">
    <property type="entry name" value="REGULATORY COMPONENTS OF SENSORY TRANSDUCTION SYSTEM"/>
    <property type="match status" value="1"/>
</dbReference>
<dbReference type="InterPro" id="IPR043128">
    <property type="entry name" value="Rev_trsase/Diguanyl_cyclase"/>
</dbReference>
<dbReference type="PANTHER" id="PTHR45138:SF9">
    <property type="entry name" value="DIGUANYLATE CYCLASE DGCM-RELATED"/>
    <property type="match status" value="1"/>
</dbReference>
<feature type="transmembrane region" description="Helical" evidence="3">
    <location>
        <begin position="47"/>
        <end position="66"/>
    </location>
</feature>
<dbReference type="HOGENOM" id="CLU_000445_11_1_12"/>
<dbReference type="EC" id="2.7.7.65" evidence="1"/>
<dbReference type="AlphaFoldDB" id="M2B8A3"/>
<feature type="transmembrane region" description="Helical" evidence="3">
    <location>
        <begin position="121"/>
        <end position="147"/>
    </location>
</feature>
<dbReference type="InterPro" id="IPR029787">
    <property type="entry name" value="Nucleotide_cyclase"/>
</dbReference>
<keyword evidence="3" id="KW-0472">Membrane</keyword>
<keyword evidence="3" id="KW-1133">Transmembrane helix</keyword>
<accession>M2B8A3</accession>
<dbReference type="InterPro" id="IPR036259">
    <property type="entry name" value="MFS_trans_sf"/>
</dbReference>
<dbReference type="SUPFAM" id="SSF55073">
    <property type="entry name" value="Nucleotide cyclase"/>
    <property type="match status" value="1"/>
</dbReference>
<gene>
    <name evidence="5" type="ORF">HMPREF9733_00757</name>
</gene>
<evidence type="ECO:0000313" key="5">
    <source>
        <dbReference type="EMBL" id="EMB25625.1"/>
    </source>
</evidence>
<sequence>MKKYNYETKGGNTAQDRLYEIFNDNTKIAKDEINSLQTYFRLIHIRIQLVIIIIAFCFEFSYYFIFQNQMPLSFNKYFLKYIMLPFVINFLLYIITKILNQKFYDSKKKNYLVMMSSLLQSFLYIVVHQLFVTIYAGLLLMIFLSTIYHDKKLTRLTSLISFMGAILAVFVIKYDGDHTITSKYISDFIVMIFIFIVAHVTAEFVINSNKAEHSKILKAIEEKEKYWYGMMIDDLSGLYSRTALRTYINKLQDYKGELFVVMIDLDNFKKINDTYGHQYGDNVIRILGQTFKPYLGDSFSAFRYGGDEFLTIIKSDKNHANMLIAETRESFRKTCLTQFKNSELSFSAGISRFSNDIPIAEIIKQADSALYKAKKAGKNTTVIYEE</sequence>
<evidence type="ECO:0000256" key="1">
    <source>
        <dbReference type="ARBA" id="ARBA00012528"/>
    </source>
</evidence>
<dbReference type="SUPFAM" id="SSF103473">
    <property type="entry name" value="MFS general substrate transporter"/>
    <property type="match status" value="1"/>
</dbReference>
<dbReference type="Gene3D" id="3.30.70.270">
    <property type="match status" value="1"/>
</dbReference>
<evidence type="ECO:0000259" key="4">
    <source>
        <dbReference type="PROSITE" id="PS50887"/>
    </source>
</evidence>